<gene>
    <name evidence="2" type="ORF">BDN70DRAFT_922058</name>
</gene>
<sequence length="123" mass="13970">MHGENKKRRQKNTGDKPTNLPNSNDKSKLKNQNQNLITRWCIICTEIWEVNRRCLVLLNLLVAFLPNVATYVCFPDPRLERAPNVKHPRVSSGLALALKLEASKLALTHNRHNLSKHELSGVA</sequence>
<evidence type="ECO:0000313" key="2">
    <source>
        <dbReference type="EMBL" id="KAF9478196.1"/>
    </source>
</evidence>
<accession>A0A9P5YZR7</accession>
<reference evidence="2" key="1">
    <citation type="submission" date="2020-11" db="EMBL/GenBank/DDBJ databases">
        <authorList>
            <consortium name="DOE Joint Genome Institute"/>
            <person name="Ahrendt S."/>
            <person name="Riley R."/>
            <person name="Andreopoulos W."/>
            <person name="Labutti K."/>
            <person name="Pangilinan J."/>
            <person name="Ruiz-Duenas F.J."/>
            <person name="Barrasa J.M."/>
            <person name="Sanchez-Garcia M."/>
            <person name="Camarero S."/>
            <person name="Miyauchi S."/>
            <person name="Serrano A."/>
            <person name="Linde D."/>
            <person name="Babiker R."/>
            <person name="Drula E."/>
            <person name="Ayuso-Fernandez I."/>
            <person name="Pacheco R."/>
            <person name="Padilla G."/>
            <person name="Ferreira P."/>
            <person name="Barriuso J."/>
            <person name="Kellner H."/>
            <person name="Castanera R."/>
            <person name="Alfaro M."/>
            <person name="Ramirez L."/>
            <person name="Pisabarro A.G."/>
            <person name="Kuo A."/>
            <person name="Tritt A."/>
            <person name="Lipzen A."/>
            <person name="He G."/>
            <person name="Yan M."/>
            <person name="Ng V."/>
            <person name="Cullen D."/>
            <person name="Martin F."/>
            <person name="Rosso M.-N."/>
            <person name="Henrissat B."/>
            <person name="Hibbett D."/>
            <person name="Martinez A.T."/>
            <person name="Grigoriev I.V."/>
        </authorList>
    </citation>
    <scope>NUCLEOTIDE SEQUENCE</scope>
    <source>
        <strain evidence="2">CIRM-BRFM 674</strain>
    </source>
</reference>
<feature type="compositionally biased region" description="Polar residues" evidence="1">
    <location>
        <begin position="15"/>
        <end position="29"/>
    </location>
</feature>
<keyword evidence="3" id="KW-1185">Reference proteome</keyword>
<evidence type="ECO:0000256" key="1">
    <source>
        <dbReference type="SAM" id="MobiDB-lite"/>
    </source>
</evidence>
<comment type="caution">
    <text evidence="2">The sequence shown here is derived from an EMBL/GenBank/DDBJ whole genome shotgun (WGS) entry which is preliminary data.</text>
</comment>
<evidence type="ECO:0000313" key="3">
    <source>
        <dbReference type="Proteomes" id="UP000807469"/>
    </source>
</evidence>
<name>A0A9P5YZR7_9AGAR</name>
<dbReference type="AlphaFoldDB" id="A0A9P5YZR7"/>
<feature type="region of interest" description="Disordered" evidence="1">
    <location>
        <begin position="1"/>
        <end position="29"/>
    </location>
</feature>
<proteinExistence type="predicted"/>
<dbReference type="Proteomes" id="UP000807469">
    <property type="component" value="Unassembled WGS sequence"/>
</dbReference>
<organism evidence="2 3">
    <name type="scientific">Pholiota conissans</name>
    <dbReference type="NCBI Taxonomy" id="109636"/>
    <lineage>
        <taxon>Eukaryota</taxon>
        <taxon>Fungi</taxon>
        <taxon>Dikarya</taxon>
        <taxon>Basidiomycota</taxon>
        <taxon>Agaricomycotina</taxon>
        <taxon>Agaricomycetes</taxon>
        <taxon>Agaricomycetidae</taxon>
        <taxon>Agaricales</taxon>
        <taxon>Agaricineae</taxon>
        <taxon>Strophariaceae</taxon>
        <taxon>Pholiota</taxon>
    </lineage>
</organism>
<dbReference type="EMBL" id="MU155240">
    <property type="protein sequence ID" value="KAF9478196.1"/>
    <property type="molecule type" value="Genomic_DNA"/>
</dbReference>
<feature type="compositionally biased region" description="Basic residues" evidence="1">
    <location>
        <begin position="1"/>
        <end position="11"/>
    </location>
</feature>
<protein>
    <submittedName>
        <fullName evidence="2">Uncharacterized protein</fullName>
    </submittedName>
</protein>